<gene>
    <name evidence="1" type="ORF">SCHPADRAFT_818851</name>
</gene>
<dbReference type="OrthoDB" id="3268409at2759"/>
<name>A0A0H2S546_9AGAM</name>
<keyword evidence="2" id="KW-1185">Reference proteome</keyword>
<dbReference type="AlphaFoldDB" id="A0A0H2S546"/>
<evidence type="ECO:0000313" key="1">
    <source>
        <dbReference type="EMBL" id="KLO19044.1"/>
    </source>
</evidence>
<organism evidence="1 2">
    <name type="scientific">Schizopora paradoxa</name>
    <dbReference type="NCBI Taxonomy" id="27342"/>
    <lineage>
        <taxon>Eukaryota</taxon>
        <taxon>Fungi</taxon>
        <taxon>Dikarya</taxon>
        <taxon>Basidiomycota</taxon>
        <taxon>Agaricomycotina</taxon>
        <taxon>Agaricomycetes</taxon>
        <taxon>Hymenochaetales</taxon>
        <taxon>Schizoporaceae</taxon>
        <taxon>Schizopora</taxon>
    </lineage>
</organism>
<sequence>MLTDLQEDALARAKELLQNAGLRYCIVPDQEDPQRQSGSNEVSQLPLVRRSCLAPYFPPPARALSFDEVANRMNQLTRKTSFCAFIEHPKGSVLEYPETGAHSQEAVVHRIPFTDFDIDEFSNSSQKWFAHPKGNIQYSLGGKHGGYTTKCAIGLPEDPTRVDCCVVSLSCMSLKVCDFSPQDLPSHSYFSGDWRSHSAIDSGASGLQASEVSHSAGREVFDRTMSFYCAVSSIGCAFSDDTWILQPRGSGTPHSDVDAEEMQHFEVNGHIFDDLGDAKCTGNIIYDSDFMGHAVVRCEHASAKRRAHLVLRNLDGFNLPYLSALFSGDLEDIARYENNALHHGYGPLVPCTFTASSSQKKQYCINWHRLGDQLVRGELHRSIECPAHFYFYYAKSAEDREQFPFYLLVCQNPHSHPPPPPTTTPRDILRPFISILKSLSWRLADATPRRLLLDHGFMSSLRSLVGWTKAQDPFLSNLHPSLGNHSHVNRIILELREEMFPHGTGLESLIAMQIDHEKLPVAQRYIRFAGTVDLGSGDMMRMVICMTRDMSFCLLLTKRATIDTSFQRIHGLDEFEIEFWDNLSQKSTVAARVFTSSQTANAHFQIFTNVFRIAEGDSGLKLKLHYMHGEGLELITADGHRGQALGMGKFLCTIARGNRNLCYTIPDKTWEQLTEWQHINHIYRYCEVHFKRNILKLRGKISFDVERAMLSLCSAHPLRDYNATLDTIRNGAWLEDKLLFALAAIYRPASFIPLEIWSAGPSTTNGNEQSHRNIYRDGVQLTALAGAMRGYEYDRRAVEARQLAKHSGIFARDIVPTQEYRQSRSIHRAVNVRKKQVDDADRKLDDLNTKIADADTALMKADAAIQRAAVSGKDTTKQLTRRMKLLQKSSNLYDTAQKMSKSGSGGVKVRRPMQFSETHQPGAGTASRGVTIPPQVCCLLMKLEN</sequence>
<proteinExistence type="predicted"/>
<protein>
    <submittedName>
        <fullName evidence="1">Uncharacterized protein</fullName>
    </submittedName>
</protein>
<reference evidence="1 2" key="1">
    <citation type="submission" date="2015-04" db="EMBL/GenBank/DDBJ databases">
        <title>Complete genome sequence of Schizopora paradoxa KUC8140, a cosmopolitan wood degrader in East Asia.</title>
        <authorList>
            <consortium name="DOE Joint Genome Institute"/>
            <person name="Min B."/>
            <person name="Park H."/>
            <person name="Jang Y."/>
            <person name="Kim J.-J."/>
            <person name="Kim K.H."/>
            <person name="Pangilinan J."/>
            <person name="Lipzen A."/>
            <person name="Riley R."/>
            <person name="Grigoriev I.V."/>
            <person name="Spatafora J.W."/>
            <person name="Choi I.-G."/>
        </authorList>
    </citation>
    <scope>NUCLEOTIDE SEQUENCE [LARGE SCALE GENOMIC DNA]</scope>
    <source>
        <strain evidence="1 2">KUC8140</strain>
    </source>
</reference>
<dbReference type="InParanoid" id="A0A0H2S546"/>
<dbReference type="Proteomes" id="UP000053477">
    <property type="component" value="Unassembled WGS sequence"/>
</dbReference>
<accession>A0A0H2S546</accession>
<evidence type="ECO:0000313" key="2">
    <source>
        <dbReference type="Proteomes" id="UP000053477"/>
    </source>
</evidence>
<dbReference type="EMBL" id="KQ085889">
    <property type="protein sequence ID" value="KLO19044.1"/>
    <property type="molecule type" value="Genomic_DNA"/>
</dbReference>